<reference evidence="4 5" key="1">
    <citation type="submission" date="2018-06" db="EMBL/GenBank/DDBJ databases">
        <authorList>
            <consortium name="Pathogen Informatics"/>
            <person name="Doyle S."/>
        </authorList>
    </citation>
    <scope>NUCLEOTIDE SEQUENCE [LARGE SCALE GENOMIC DNA]</scope>
    <source>
        <strain evidence="4 5">NCTC12360</strain>
    </source>
</reference>
<dbReference type="OrthoDB" id="9794725at2"/>
<dbReference type="AlphaFoldDB" id="A0A376GZW0"/>
<proteinExistence type="predicted"/>
<protein>
    <submittedName>
        <fullName evidence="4">Esterase/lipase-like protein</fullName>
    </submittedName>
</protein>
<dbReference type="Pfam" id="PF00326">
    <property type="entry name" value="Peptidase_S9"/>
    <property type="match status" value="1"/>
</dbReference>
<sequence>MYMQEYSFDEAAGAGLTVYLHEEKPEFARVGKRPFILVIPGGGYSFCSEREAEPIALNFLAQGYHAGVLRYHVGEFRSFDASLQDAQEALAKITELSAGAWPSIDAEKIAVIGFSAGGHLAAALSTLSERKPSLCILGYPAILQSFAQVMQIEAPSLEACVTPETPPTFVFSTFEDNVVPIENSLLYLRALEENDVPFETHLFQKGKHGLSLATKRFGNREEMIDPRFGRWFNECVEWLEINWEETATVEMPADLADWPITSLIKEPKNRTLLASSFPSWQEKSTFKIVKNFSLQQLTAIIPERFSQAQCEQLVAQLVDPRRGETQ</sequence>
<dbReference type="PANTHER" id="PTHR48081">
    <property type="entry name" value="AB HYDROLASE SUPERFAMILY PROTEIN C4A8.06C"/>
    <property type="match status" value="1"/>
</dbReference>
<evidence type="ECO:0000259" key="2">
    <source>
        <dbReference type="Pfam" id="PF00326"/>
    </source>
</evidence>
<evidence type="ECO:0000256" key="1">
    <source>
        <dbReference type="ARBA" id="ARBA00022801"/>
    </source>
</evidence>
<dbReference type="Pfam" id="PF20434">
    <property type="entry name" value="BD-FAE"/>
    <property type="match status" value="1"/>
</dbReference>
<dbReference type="InterPro" id="IPR049492">
    <property type="entry name" value="BD-FAE-like_dom"/>
</dbReference>
<dbReference type="EMBL" id="UFYW01000001">
    <property type="protein sequence ID" value="STD81678.1"/>
    <property type="molecule type" value="Genomic_DNA"/>
</dbReference>
<dbReference type="InterPro" id="IPR050300">
    <property type="entry name" value="GDXG_lipolytic_enzyme"/>
</dbReference>
<name>A0A376GZW0_ENTGA</name>
<evidence type="ECO:0000313" key="5">
    <source>
        <dbReference type="Proteomes" id="UP000254807"/>
    </source>
</evidence>
<dbReference type="Gene3D" id="3.40.50.1820">
    <property type="entry name" value="alpha/beta hydrolase"/>
    <property type="match status" value="1"/>
</dbReference>
<accession>A0A376GZW0</accession>
<feature type="domain" description="Peptidase S9 prolyl oligopeptidase catalytic" evidence="2">
    <location>
        <begin position="162"/>
        <end position="216"/>
    </location>
</feature>
<dbReference type="InterPro" id="IPR029058">
    <property type="entry name" value="AB_hydrolase_fold"/>
</dbReference>
<gene>
    <name evidence="4" type="ORF">NCTC12360_00091</name>
</gene>
<feature type="domain" description="BD-FAE-like" evidence="3">
    <location>
        <begin position="31"/>
        <end position="129"/>
    </location>
</feature>
<organism evidence="4 5">
    <name type="scientific">Enterococcus gallinarum</name>
    <dbReference type="NCBI Taxonomy" id="1353"/>
    <lineage>
        <taxon>Bacteria</taxon>
        <taxon>Bacillati</taxon>
        <taxon>Bacillota</taxon>
        <taxon>Bacilli</taxon>
        <taxon>Lactobacillales</taxon>
        <taxon>Enterococcaceae</taxon>
        <taxon>Enterococcus</taxon>
    </lineage>
</organism>
<dbReference type="InterPro" id="IPR001375">
    <property type="entry name" value="Peptidase_S9_cat"/>
</dbReference>
<keyword evidence="5" id="KW-1185">Reference proteome</keyword>
<dbReference type="GO" id="GO:0008236">
    <property type="term" value="F:serine-type peptidase activity"/>
    <property type="evidence" value="ECO:0007669"/>
    <property type="project" value="InterPro"/>
</dbReference>
<dbReference type="GO" id="GO:0006508">
    <property type="term" value="P:proteolysis"/>
    <property type="evidence" value="ECO:0007669"/>
    <property type="project" value="InterPro"/>
</dbReference>
<evidence type="ECO:0000313" key="4">
    <source>
        <dbReference type="EMBL" id="STD81678.1"/>
    </source>
</evidence>
<keyword evidence="1" id="KW-0378">Hydrolase</keyword>
<dbReference type="Proteomes" id="UP000254807">
    <property type="component" value="Unassembled WGS sequence"/>
</dbReference>
<dbReference type="RefSeq" id="WP_060814095.1">
    <property type="nucleotide sequence ID" value="NZ_JARPZP010000001.1"/>
</dbReference>
<dbReference type="SUPFAM" id="SSF53474">
    <property type="entry name" value="alpha/beta-Hydrolases"/>
    <property type="match status" value="1"/>
</dbReference>
<evidence type="ECO:0000259" key="3">
    <source>
        <dbReference type="Pfam" id="PF20434"/>
    </source>
</evidence>
<dbReference type="PANTHER" id="PTHR48081:SF6">
    <property type="entry name" value="PEPTIDASE S9 PROLYL OLIGOPEPTIDASE CATALYTIC DOMAIN-CONTAINING PROTEIN"/>
    <property type="match status" value="1"/>
</dbReference>